<dbReference type="AlphaFoldDB" id="A0A558B0T0"/>
<dbReference type="EMBL" id="VJWX01000426">
    <property type="protein sequence ID" value="TVT30128.1"/>
    <property type="molecule type" value="Genomic_DNA"/>
</dbReference>
<name>A0A558B0T0_9PSEU</name>
<proteinExistence type="predicted"/>
<comment type="caution">
    <text evidence="2">The sequence shown here is derived from an EMBL/GenBank/DDBJ whole genome shotgun (WGS) entry which is preliminary data.</text>
</comment>
<sequence>MTTGRLPTTPSPSDDRGQAHWTYTIDGNTAAGNNANSSSIATGDTVTVVATVNGGTATATRVTERTAGQNQQNQQRQG</sequence>
<dbReference type="RefSeq" id="WP_144592123.1">
    <property type="nucleotide sequence ID" value="NZ_VJWX01000426.1"/>
</dbReference>
<reference evidence="2 3" key="2">
    <citation type="submission" date="2019-08" db="EMBL/GenBank/DDBJ databases">
        <title>Amycolatopsis acidicola sp. nov., isolated from peat swamp forest soil.</title>
        <authorList>
            <person name="Srisuk N."/>
        </authorList>
    </citation>
    <scope>NUCLEOTIDE SEQUENCE [LARGE SCALE GENOMIC DNA]</scope>
    <source>
        <strain evidence="2 3">TBRC 6029</strain>
    </source>
</reference>
<evidence type="ECO:0000313" key="3">
    <source>
        <dbReference type="Proteomes" id="UP000320011"/>
    </source>
</evidence>
<evidence type="ECO:0008006" key="4">
    <source>
        <dbReference type="Google" id="ProtNLM"/>
    </source>
</evidence>
<feature type="region of interest" description="Disordered" evidence="1">
    <location>
        <begin position="1"/>
        <end position="20"/>
    </location>
</feature>
<reference evidence="2 3" key="1">
    <citation type="submission" date="2019-07" db="EMBL/GenBank/DDBJ databases">
        <authorList>
            <person name="Duangmal K."/>
            <person name="Teo W.F.A."/>
        </authorList>
    </citation>
    <scope>NUCLEOTIDE SEQUENCE [LARGE SCALE GENOMIC DNA]</scope>
    <source>
        <strain evidence="2 3">TBRC 6029</strain>
    </source>
</reference>
<feature type="compositionally biased region" description="Polar residues" evidence="1">
    <location>
        <begin position="1"/>
        <end position="12"/>
    </location>
</feature>
<gene>
    <name evidence="2" type="ORF">FNH05_29500</name>
</gene>
<evidence type="ECO:0000313" key="2">
    <source>
        <dbReference type="EMBL" id="TVT30128.1"/>
    </source>
</evidence>
<feature type="region of interest" description="Disordered" evidence="1">
    <location>
        <begin position="59"/>
        <end position="78"/>
    </location>
</feature>
<accession>A0A558B0T0</accession>
<dbReference type="Proteomes" id="UP000320011">
    <property type="component" value="Unassembled WGS sequence"/>
</dbReference>
<evidence type="ECO:0000256" key="1">
    <source>
        <dbReference type="SAM" id="MobiDB-lite"/>
    </source>
</evidence>
<protein>
    <recommendedName>
        <fullName evidence="4">DUF5666 domain-containing protein</fullName>
    </recommendedName>
</protein>
<keyword evidence="3" id="KW-1185">Reference proteome</keyword>
<organism evidence="2 3">
    <name type="scientific">Amycolatopsis rhizosphaerae</name>
    <dbReference type="NCBI Taxonomy" id="2053003"/>
    <lineage>
        <taxon>Bacteria</taxon>
        <taxon>Bacillati</taxon>
        <taxon>Actinomycetota</taxon>
        <taxon>Actinomycetes</taxon>
        <taxon>Pseudonocardiales</taxon>
        <taxon>Pseudonocardiaceae</taxon>
        <taxon>Amycolatopsis</taxon>
    </lineage>
</organism>